<dbReference type="SUPFAM" id="SSF48264">
    <property type="entry name" value="Cytochrome P450"/>
    <property type="match status" value="1"/>
</dbReference>
<feature type="binding site" description="axial binding residue" evidence="9">
    <location>
        <position position="472"/>
    </location>
    <ligand>
        <name>heme</name>
        <dbReference type="ChEBI" id="CHEBI:30413"/>
    </ligand>
    <ligandPart>
        <name>Fe</name>
        <dbReference type="ChEBI" id="CHEBI:18248"/>
    </ligandPart>
</feature>
<feature type="transmembrane region" description="Helical" evidence="11">
    <location>
        <begin position="80"/>
        <end position="102"/>
    </location>
</feature>
<evidence type="ECO:0000256" key="2">
    <source>
        <dbReference type="ARBA" id="ARBA00005179"/>
    </source>
</evidence>
<dbReference type="InterPro" id="IPR001128">
    <property type="entry name" value="Cyt_P450"/>
</dbReference>
<evidence type="ECO:0000256" key="1">
    <source>
        <dbReference type="ARBA" id="ARBA00001971"/>
    </source>
</evidence>
<keyword evidence="11" id="KW-0472">Membrane</keyword>
<feature type="chain" id="PRO_5042486594" description="Cytochrome P450" evidence="12">
    <location>
        <begin position="28"/>
        <end position="527"/>
    </location>
</feature>
<dbReference type="Pfam" id="PF00067">
    <property type="entry name" value="p450"/>
    <property type="match status" value="1"/>
</dbReference>
<name>A0AAJ0CLJ6_9HYPO</name>
<protein>
    <recommendedName>
        <fullName evidence="15">Cytochrome P450</fullName>
    </recommendedName>
</protein>
<sequence length="527" mass="58957">MAMSWTAQLLALTFITAGLLLYRIAQGRPHDGIWDTIDTVGVSRRGGRMSWALAILRSVTSMQANMREGYKKFSKAGKPFALPNMWVGGALVVLPPSMLNLLNRPREELSSFEALLENIQFQYLMSDKDVWANTIHFDVVRRNLTQKGMSAMGGVIAEEWDGAFRACWGDSREGKVVNAWDSMVSIIERAALRILVGLPGCRDEKYIELAKLYANAVLVDACFINCMPPVLRPVGGRLLGLRAKYYQHKLLKIVIPMVKERMRECEENGGQCDGPSDAIQWLLPIARENGPEQMAPNKIAMRVLALTPMFVFATGYVFTHAVLDAYCAAPEDNIVDALRAECLRVSTQHRGLSTKEAIDALYTVDSAVRESMRLNDVMVDLLPLDVVSGKGIDLGDGRIIAPGSGVRTVFPAQMVHRDPDIYPDPDRFDAFRFSREFKSSQQEAEPRPASTRQLMTTVTKTFLPFGYGRHTCPGRWLVAYMVKQALSHVLLNYDVEIIKRPGERASILNMMAPQNAEMLVTLKRQDR</sequence>
<evidence type="ECO:0000256" key="3">
    <source>
        <dbReference type="ARBA" id="ARBA00010617"/>
    </source>
</evidence>
<keyword evidence="7 9" id="KW-0408">Iron</keyword>
<dbReference type="InterPro" id="IPR002403">
    <property type="entry name" value="Cyt_P450_E_grp-IV"/>
</dbReference>
<dbReference type="AlphaFoldDB" id="A0AAJ0CLJ6"/>
<dbReference type="GO" id="GO:0005506">
    <property type="term" value="F:iron ion binding"/>
    <property type="evidence" value="ECO:0007669"/>
    <property type="project" value="InterPro"/>
</dbReference>
<dbReference type="EMBL" id="JASWJB010000143">
    <property type="protein sequence ID" value="KAK2595090.1"/>
    <property type="molecule type" value="Genomic_DNA"/>
</dbReference>
<dbReference type="PANTHER" id="PTHR46206:SF1">
    <property type="entry name" value="P450, PUTATIVE (EUROFUNG)-RELATED"/>
    <property type="match status" value="1"/>
</dbReference>
<evidence type="ECO:0008006" key="15">
    <source>
        <dbReference type="Google" id="ProtNLM"/>
    </source>
</evidence>
<dbReference type="InterPro" id="IPR036396">
    <property type="entry name" value="Cyt_P450_sf"/>
</dbReference>
<evidence type="ECO:0000256" key="12">
    <source>
        <dbReference type="SAM" id="SignalP"/>
    </source>
</evidence>
<feature type="signal peptide" evidence="12">
    <location>
        <begin position="1"/>
        <end position="27"/>
    </location>
</feature>
<evidence type="ECO:0000313" key="13">
    <source>
        <dbReference type="EMBL" id="KAK2595090.1"/>
    </source>
</evidence>
<dbReference type="PANTHER" id="PTHR46206">
    <property type="entry name" value="CYTOCHROME P450"/>
    <property type="match status" value="1"/>
</dbReference>
<gene>
    <name evidence="13" type="ORF">QQS21_007175</name>
</gene>
<keyword evidence="12" id="KW-0732">Signal</keyword>
<evidence type="ECO:0000256" key="7">
    <source>
        <dbReference type="ARBA" id="ARBA00023004"/>
    </source>
</evidence>
<dbReference type="PRINTS" id="PR00465">
    <property type="entry name" value="EP450IV"/>
</dbReference>
<evidence type="ECO:0000256" key="8">
    <source>
        <dbReference type="ARBA" id="ARBA00023033"/>
    </source>
</evidence>
<keyword evidence="11" id="KW-0812">Transmembrane</keyword>
<dbReference type="GO" id="GO:0004497">
    <property type="term" value="F:monooxygenase activity"/>
    <property type="evidence" value="ECO:0007669"/>
    <property type="project" value="UniProtKB-KW"/>
</dbReference>
<dbReference type="InterPro" id="IPR017972">
    <property type="entry name" value="Cyt_P450_CS"/>
</dbReference>
<dbReference type="GO" id="GO:0016705">
    <property type="term" value="F:oxidoreductase activity, acting on paired donors, with incorporation or reduction of molecular oxygen"/>
    <property type="evidence" value="ECO:0007669"/>
    <property type="project" value="InterPro"/>
</dbReference>
<comment type="cofactor">
    <cofactor evidence="1 9">
        <name>heme</name>
        <dbReference type="ChEBI" id="CHEBI:30413"/>
    </cofactor>
</comment>
<dbReference type="GO" id="GO:0020037">
    <property type="term" value="F:heme binding"/>
    <property type="evidence" value="ECO:0007669"/>
    <property type="project" value="InterPro"/>
</dbReference>
<evidence type="ECO:0000256" key="10">
    <source>
        <dbReference type="RuleBase" id="RU000461"/>
    </source>
</evidence>
<evidence type="ECO:0000256" key="9">
    <source>
        <dbReference type="PIRSR" id="PIRSR602403-1"/>
    </source>
</evidence>
<dbReference type="PROSITE" id="PS00086">
    <property type="entry name" value="CYTOCHROME_P450"/>
    <property type="match status" value="1"/>
</dbReference>
<keyword evidence="8 10" id="KW-0503">Monooxygenase</keyword>
<keyword evidence="5 9" id="KW-0479">Metal-binding</keyword>
<organism evidence="13 14">
    <name type="scientific">Conoideocrella luteorostrata</name>
    <dbReference type="NCBI Taxonomy" id="1105319"/>
    <lineage>
        <taxon>Eukaryota</taxon>
        <taxon>Fungi</taxon>
        <taxon>Dikarya</taxon>
        <taxon>Ascomycota</taxon>
        <taxon>Pezizomycotina</taxon>
        <taxon>Sordariomycetes</taxon>
        <taxon>Hypocreomycetidae</taxon>
        <taxon>Hypocreales</taxon>
        <taxon>Clavicipitaceae</taxon>
        <taxon>Conoideocrella</taxon>
    </lineage>
</organism>
<keyword evidence="11" id="KW-1133">Transmembrane helix</keyword>
<dbReference type="Proteomes" id="UP001251528">
    <property type="component" value="Unassembled WGS sequence"/>
</dbReference>
<evidence type="ECO:0000256" key="5">
    <source>
        <dbReference type="ARBA" id="ARBA00022723"/>
    </source>
</evidence>
<evidence type="ECO:0000256" key="11">
    <source>
        <dbReference type="SAM" id="Phobius"/>
    </source>
</evidence>
<comment type="pathway">
    <text evidence="2">Secondary metabolite biosynthesis.</text>
</comment>
<evidence type="ECO:0000256" key="4">
    <source>
        <dbReference type="ARBA" id="ARBA00022617"/>
    </source>
</evidence>
<evidence type="ECO:0000313" key="14">
    <source>
        <dbReference type="Proteomes" id="UP001251528"/>
    </source>
</evidence>
<dbReference type="Gene3D" id="1.10.630.10">
    <property type="entry name" value="Cytochrome P450"/>
    <property type="match status" value="1"/>
</dbReference>
<keyword evidence="6 10" id="KW-0560">Oxidoreductase</keyword>
<proteinExistence type="inferred from homology"/>
<accession>A0AAJ0CLJ6</accession>
<reference evidence="13" key="1">
    <citation type="submission" date="2023-06" db="EMBL/GenBank/DDBJ databases">
        <title>Conoideocrella luteorostrata (Hypocreales: Clavicipitaceae), a potential biocontrol fungus for elongate hemlock scale in United States Christmas tree production areas.</title>
        <authorList>
            <person name="Barrett H."/>
            <person name="Lovett B."/>
            <person name="Macias A.M."/>
            <person name="Stajich J.E."/>
            <person name="Kasson M.T."/>
        </authorList>
    </citation>
    <scope>NUCLEOTIDE SEQUENCE</scope>
    <source>
        <strain evidence="13">ARSEF 14590</strain>
    </source>
</reference>
<keyword evidence="4 9" id="KW-0349">Heme</keyword>
<dbReference type="CDD" id="cd11041">
    <property type="entry name" value="CYP503A1-like"/>
    <property type="match status" value="1"/>
</dbReference>
<keyword evidence="14" id="KW-1185">Reference proteome</keyword>
<comment type="caution">
    <text evidence="13">The sequence shown here is derived from an EMBL/GenBank/DDBJ whole genome shotgun (WGS) entry which is preliminary data.</text>
</comment>
<comment type="similarity">
    <text evidence="3 10">Belongs to the cytochrome P450 family.</text>
</comment>
<evidence type="ECO:0000256" key="6">
    <source>
        <dbReference type="ARBA" id="ARBA00023002"/>
    </source>
</evidence>